<dbReference type="NCBIfam" id="TIGR00665">
    <property type="entry name" value="DnaB"/>
    <property type="match status" value="1"/>
</dbReference>
<reference evidence="15" key="1">
    <citation type="submission" date="2014-12" db="EMBL/GenBank/DDBJ databases">
        <authorList>
            <person name="Jaenicke S."/>
        </authorList>
    </citation>
    <scope>NUCLEOTIDE SEQUENCE [LARGE SCALE GENOMIC DNA]</scope>
</reference>
<dbReference type="Pfam" id="PF00772">
    <property type="entry name" value="DnaB"/>
    <property type="match status" value="1"/>
</dbReference>
<evidence type="ECO:0000256" key="12">
    <source>
        <dbReference type="RuleBase" id="RU362085"/>
    </source>
</evidence>
<evidence type="ECO:0000256" key="5">
    <source>
        <dbReference type="ARBA" id="ARBA00022801"/>
    </source>
</evidence>
<dbReference type="AlphaFoldDB" id="A0A0K2Y5S2"/>
<proteinExistence type="inferred from homology"/>
<evidence type="ECO:0000256" key="11">
    <source>
        <dbReference type="NCBIfam" id="TIGR00665"/>
    </source>
</evidence>
<keyword evidence="3 12" id="KW-0235">DNA replication</keyword>
<dbReference type="InterPro" id="IPR016136">
    <property type="entry name" value="DNA_helicase_N/primase_C"/>
</dbReference>
<evidence type="ECO:0000256" key="7">
    <source>
        <dbReference type="ARBA" id="ARBA00022840"/>
    </source>
</evidence>
<evidence type="ECO:0000256" key="10">
    <source>
        <dbReference type="ARBA" id="ARBA00048954"/>
    </source>
</evidence>
<comment type="catalytic activity">
    <reaction evidence="10 12">
        <text>ATP + H2O = ADP + phosphate + H(+)</text>
        <dbReference type="Rhea" id="RHEA:13065"/>
        <dbReference type="ChEBI" id="CHEBI:15377"/>
        <dbReference type="ChEBI" id="CHEBI:15378"/>
        <dbReference type="ChEBI" id="CHEBI:30616"/>
        <dbReference type="ChEBI" id="CHEBI:43474"/>
        <dbReference type="ChEBI" id="CHEBI:456216"/>
        <dbReference type="EC" id="5.6.2.3"/>
    </reaction>
</comment>
<evidence type="ECO:0000256" key="4">
    <source>
        <dbReference type="ARBA" id="ARBA00022741"/>
    </source>
</evidence>
<keyword evidence="8 12" id="KW-0238">DNA-binding</keyword>
<keyword evidence="4 12" id="KW-0547">Nucleotide-binding</keyword>
<evidence type="ECO:0000313" key="15">
    <source>
        <dbReference type="Proteomes" id="UP000043437"/>
    </source>
</evidence>
<evidence type="ECO:0000256" key="3">
    <source>
        <dbReference type="ARBA" id="ARBA00022705"/>
    </source>
</evidence>
<evidence type="ECO:0000256" key="9">
    <source>
        <dbReference type="ARBA" id="ARBA00023235"/>
    </source>
</evidence>
<dbReference type="PANTHER" id="PTHR30153">
    <property type="entry name" value="REPLICATIVE DNA HELICASE DNAB"/>
    <property type="match status" value="1"/>
</dbReference>
<dbReference type="SUPFAM" id="SSF48024">
    <property type="entry name" value="N-terminal domain of DnaB helicase"/>
    <property type="match status" value="1"/>
</dbReference>
<dbReference type="EC" id="5.6.2.3" evidence="11 12"/>
<dbReference type="GO" id="GO:0016887">
    <property type="term" value="F:ATP hydrolysis activity"/>
    <property type="evidence" value="ECO:0007669"/>
    <property type="project" value="RHEA"/>
</dbReference>
<keyword evidence="2 12" id="KW-0639">Primosome</keyword>
<protein>
    <recommendedName>
        <fullName evidence="11 12">Replicative DNA helicase</fullName>
        <ecNumber evidence="11 12">5.6.2.3</ecNumber>
    </recommendedName>
</protein>
<keyword evidence="7 12" id="KW-0067">ATP-binding</keyword>
<gene>
    <name evidence="14" type="ORF">HAL07_08020</name>
</gene>
<keyword evidence="6 12" id="KW-0347">Helicase</keyword>
<dbReference type="InterPro" id="IPR007694">
    <property type="entry name" value="DNA_helicase_DnaB-like_C"/>
</dbReference>
<dbReference type="InterPro" id="IPR036185">
    <property type="entry name" value="DNA_heli_DnaB-like_N_sf"/>
</dbReference>
<dbReference type="Pfam" id="PF03796">
    <property type="entry name" value="DnaB_C"/>
    <property type="match status" value="1"/>
</dbReference>
<dbReference type="RefSeq" id="WP_053945178.1">
    <property type="nucleotide sequence ID" value="NZ_CDMG01000004.1"/>
</dbReference>
<dbReference type="Proteomes" id="UP000043437">
    <property type="component" value="Unassembled WGS sequence"/>
</dbReference>
<evidence type="ECO:0000256" key="6">
    <source>
        <dbReference type="ARBA" id="ARBA00022806"/>
    </source>
</evidence>
<comment type="similarity">
    <text evidence="1 12">Belongs to the helicase family. DnaB subfamily.</text>
</comment>
<organism evidence="14 15">
    <name type="scientific">Helicobacter ailurogastricus</name>
    <dbReference type="NCBI Taxonomy" id="1578720"/>
    <lineage>
        <taxon>Bacteria</taxon>
        <taxon>Pseudomonadati</taxon>
        <taxon>Campylobacterota</taxon>
        <taxon>Epsilonproteobacteria</taxon>
        <taxon>Campylobacterales</taxon>
        <taxon>Helicobacteraceae</taxon>
        <taxon>Helicobacter</taxon>
    </lineage>
</organism>
<evidence type="ECO:0000256" key="8">
    <source>
        <dbReference type="ARBA" id="ARBA00023125"/>
    </source>
</evidence>
<dbReference type="InterPro" id="IPR007692">
    <property type="entry name" value="DNA_helicase_DnaB"/>
</dbReference>
<dbReference type="InterPro" id="IPR007693">
    <property type="entry name" value="DNA_helicase_DnaB-like_N"/>
</dbReference>
<dbReference type="GO" id="GO:1990077">
    <property type="term" value="C:primosome complex"/>
    <property type="evidence" value="ECO:0007669"/>
    <property type="project" value="UniProtKB-UniRule"/>
</dbReference>
<name>A0A0K2Y5S2_9HELI</name>
<accession>A0A0K2Y5S2</accession>
<dbReference type="GeneID" id="82131771"/>
<dbReference type="GO" id="GO:0003677">
    <property type="term" value="F:DNA binding"/>
    <property type="evidence" value="ECO:0007669"/>
    <property type="project" value="UniProtKB-UniRule"/>
</dbReference>
<dbReference type="EMBL" id="CDMG01000004">
    <property type="protein sequence ID" value="CRI32327.1"/>
    <property type="molecule type" value="Genomic_DNA"/>
</dbReference>
<evidence type="ECO:0000256" key="2">
    <source>
        <dbReference type="ARBA" id="ARBA00022515"/>
    </source>
</evidence>
<dbReference type="GO" id="GO:0043139">
    <property type="term" value="F:5'-3' DNA helicase activity"/>
    <property type="evidence" value="ECO:0007669"/>
    <property type="project" value="UniProtKB-EC"/>
</dbReference>
<comment type="function">
    <text evidence="12">The main replicative DNA helicase, it participates in initiation and elongation during chromosome replication. Travels ahead of the DNA replisome, separating dsDNA into templates for DNA synthesis. A processive ATP-dependent 5'-3' DNA helicase it has DNA-dependent ATPase activity.</text>
</comment>
<sequence>MDLAMNVDEGLISMERAVLSALLDKQDYEAFATQLHPSDFYYPIHQLLFEFCQELYLEQKPVDARFLKQKIQMRNNEQALEALSIILGTSPLADLQAYIRAIKDATLRRHLLQLSLDIRTQCYQDKATEGILDNIEATLYQMSLENSPGGFKDVRRVVKDTLTLIKEAKEKGNQKLTGLDTGFYELNEKTGGFQPGDLVVIGARPSMGKTSLVLNLAQTTLNHRQGVAIFSMEMGAEQLMMRMLSSNTSLHLHDLKIGNCNDEDWEKLAFHAEAMNHKPLFIDDVSLLTIQHIRSKLRQLKNKHPEVALAIIDYLQLMSGEKGDLKRNEQIAQISRGLKTLARELNVTIIALSQLNRALESREDRRPILSDLKESGAIEQDADQVLFLYRDEVYKKRDQNDRLAKLRKEGKDEEAKKLEKQFYEEKQAHYEANQGVEGAEIILAKNRNGDIGTIKIGFNKSFTRFQDLSKKADEQGDQTPTNMAMPIIDGIPF</sequence>
<dbReference type="PANTHER" id="PTHR30153:SF2">
    <property type="entry name" value="REPLICATIVE DNA HELICASE"/>
    <property type="match status" value="1"/>
</dbReference>
<dbReference type="GO" id="GO:0006269">
    <property type="term" value="P:DNA replication, synthesis of primer"/>
    <property type="evidence" value="ECO:0007669"/>
    <property type="project" value="UniProtKB-UniRule"/>
</dbReference>
<evidence type="ECO:0000313" key="14">
    <source>
        <dbReference type="EMBL" id="CRI32327.1"/>
    </source>
</evidence>
<feature type="domain" description="SF4 helicase" evidence="13">
    <location>
        <begin position="172"/>
        <end position="472"/>
    </location>
</feature>
<dbReference type="PROSITE" id="PS51199">
    <property type="entry name" value="SF4_HELICASE"/>
    <property type="match status" value="1"/>
</dbReference>
<dbReference type="GO" id="GO:0005524">
    <property type="term" value="F:ATP binding"/>
    <property type="evidence" value="ECO:0007669"/>
    <property type="project" value="UniProtKB-UniRule"/>
</dbReference>
<dbReference type="GO" id="GO:0005829">
    <property type="term" value="C:cytosol"/>
    <property type="evidence" value="ECO:0007669"/>
    <property type="project" value="TreeGrafter"/>
</dbReference>
<evidence type="ECO:0000256" key="1">
    <source>
        <dbReference type="ARBA" id="ARBA00008428"/>
    </source>
</evidence>
<dbReference type="Gene3D" id="1.10.860.10">
    <property type="entry name" value="DNAb Helicase, Chain A"/>
    <property type="match status" value="1"/>
</dbReference>
<dbReference type="SUPFAM" id="SSF52540">
    <property type="entry name" value="P-loop containing nucleoside triphosphate hydrolases"/>
    <property type="match status" value="1"/>
</dbReference>
<dbReference type="InterPro" id="IPR027417">
    <property type="entry name" value="P-loop_NTPase"/>
</dbReference>
<keyword evidence="5 12" id="KW-0378">Hydrolase</keyword>
<keyword evidence="9" id="KW-0413">Isomerase</keyword>
<dbReference type="Gene3D" id="3.40.50.300">
    <property type="entry name" value="P-loop containing nucleotide triphosphate hydrolases"/>
    <property type="match status" value="1"/>
</dbReference>
<dbReference type="CDD" id="cd00984">
    <property type="entry name" value="DnaB_C"/>
    <property type="match status" value="1"/>
</dbReference>
<evidence type="ECO:0000259" key="13">
    <source>
        <dbReference type="PROSITE" id="PS51199"/>
    </source>
</evidence>